<dbReference type="AlphaFoldDB" id="A0A5B7D8W2"/>
<dbReference type="Proteomes" id="UP000324222">
    <property type="component" value="Unassembled WGS sequence"/>
</dbReference>
<comment type="caution">
    <text evidence="1">The sequence shown here is derived from an EMBL/GenBank/DDBJ whole genome shotgun (WGS) entry which is preliminary data.</text>
</comment>
<evidence type="ECO:0000313" key="2">
    <source>
        <dbReference type="Proteomes" id="UP000324222"/>
    </source>
</evidence>
<reference evidence="1 2" key="1">
    <citation type="submission" date="2019-05" db="EMBL/GenBank/DDBJ databases">
        <title>Another draft genome of Portunus trituberculatus and its Hox gene families provides insights of decapod evolution.</title>
        <authorList>
            <person name="Jeong J.-H."/>
            <person name="Song I."/>
            <person name="Kim S."/>
            <person name="Choi T."/>
            <person name="Kim D."/>
            <person name="Ryu S."/>
            <person name="Kim W."/>
        </authorList>
    </citation>
    <scope>NUCLEOTIDE SEQUENCE [LARGE SCALE GENOMIC DNA]</scope>
    <source>
        <tissue evidence="1">Muscle</tissue>
    </source>
</reference>
<protein>
    <submittedName>
        <fullName evidence="1">Uncharacterized protein</fullName>
    </submittedName>
</protein>
<proteinExistence type="predicted"/>
<name>A0A5B7D8W2_PORTR</name>
<organism evidence="1 2">
    <name type="scientific">Portunus trituberculatus</name>
    <name type="common">Swimming crab</name>
    <name type="synonym">Neptunus trituberculatus</name>
    <dbReference type="NCBI Taxonomy" id="210409"/>
    <lineage>
        <taxon>Eukaryota</taxon>
        <taxon>Metazoa</taxon>
        <taxon>Ecdysozoa</taxon>
        <taxon>Arthropoda</taxon>
        <taxon>Crustacea</taxon>
        <taxon>Multicrustacea</taxon>
        <taxon>Malacostraca</taxon>
        <taxon>Eumalacostraca</taxon>
        <taxon>Eucarida</taxon>
        <taxon>Decapoda</taxon>
        <taxon>Pleocyemata</taxon>
        <taxon>Brachyura</taxon>
        <taxon>Eubrachyura</taxon>
        <taxon>Portunoidea</taxon>
        <taxon>Portunidae</taxon>
        <taxon>Portuninae</taxon>
        <taxon>Portunus</taxon>
    </lineage>
</organism>
<dbReference type="EMBL" id="VSRR010000607">
    <property type="protein sequence ID" value="MPC17626.1"/>
    <property type="molecule type" value="Genomic_DNA"/>
</dbReference>
<evidence type="ECO:0000313" key="1">
    <source>
        <dbReference type="EMBL" id="MPC17626.1"/>
    </source>
</evidence>
<gene>
    <name evidence="1" type="ORF">E2C01_010488</name>
</gene>
<sequence>MSLCPGGGWSGPLLGMSSPALGLVRGLEVLFKLRVIKIPVGAGSQAVIGSMTYYVGRLRVTQVPITQYGICATSQDKDLLDFPLRVWAQSPIFPVSRKAPIFHTPLNRHDVEAHLLTEPWCSWRWAIRCPLGRQPGGGNRVSQARVLILSLEQWLVHCVLSQSPQEIQI</sequence>
<keyword evidence="2" id="KW-1185">Reference proteome</keyword>
<accession>A0A5B7D8W2</accession>